<keyword evidence="2" id="KW-1185">Reference proteome</keyword>
<name>A0ABZ2IJP5_9BACT</name>
<sequence length="281" mass="33643">MMKRFEFLWIMLLCLNACEQEGPLDKYDVSLRQDFEQRYRGASIISVSDWDGSGLYVKFSDEQRKEAEVFYMHNGWNLCISYLKDFTCLPEKVQESFLHSPYADAKIEAITSWERAELSHTLYRIFFKYQWKDVENMTYEVLMDEEGVWLHTYNRDLPNNYWYQAVQPGELDFIQKRYPGSDVRGYINDGGYNVYFFIQDGVIKQISFSPVNCWYETRYELPFDTSLPDLLVEWLERVHPDFSYTKIFYVESPEENAYELINENTPNNEGIIVRESLWNHE</sequence>
<accession>A0ABZ2IJP5</accession>
<evidence type="ECO:0000313" key="2">
    <source>
        <dbReference type="Proteomes" id="UP001320603"/>
    </source>
</evidence>
<dbReference type="Gene3D" id="3.10.450.360">
    <property type="match status" value="1"/>
</dbReference>
<proteinExistence type="predicted"/>
<dbReference type="EMBL" id="CP146284">
    <property type="protein sequence ID" value="WWV66047.1"/>
    <property type="molecule type" value="Genomic_DNA"/>
</dbReference>
<reference evidence="1 2" key="1">
    <citation type="submission" date="2024-02" db="EMBL/GenBank/DDBJ databases">
        <title>Whole genome sequencing of Parabacteroides sp. AD58.</title>
        <authorList>
            <person name="Chaplin A.V."/>
            <person name="Pikina A.P."/>
            <person name="Sokolova S.R."/>
            <person name="Korostin D.O."/>
            <person name="Efimov B.A."/>
        </authorList>
    </citation>
    <scope>NUCLEOTIDE SEQUENCE [LARGE SCALE GENOMIC DNA]</scope>
    <source>
        <strain evidence="1 2">AD58</strain>
    </source>
</reference>
<organism evidence="1 2">
    <name type="scientific">Parabacteroides absconsus</name>
    <dbReference type="NCBI Taxonomy" id="2951805"/>
    <lineage>
        <taxon>Bacteria</taxon>
        <taxon>Pseudomonadati</taxon>
        <taxon>Bacteroidota</taxon>
        <taxon>Bacteroidia</taxon>
        <taxon>Bacteroidales</taxon>
        <taxon>Tannerellaceae</taxon>
        <taxon>Parabacteroides</taxon>
    </lineage>
</organism>
<gene>
    <name evidence="1" type="ORF">NEE14_013780</name>
</gene>
<dbReference type="RefSeq" id="WP_251967228.1">
    <property type="nucleotide sequence ID" value="NZ_CP146284.1"/>
</dbReference>
<evidence type="ECO:0008006" key="3">
    <source>
        <dbReference type="Google" id="ProtNLM"/>
    </source>
</evidence>
<protein>
    <recommendedName>
        <fullName evidence="3">Lipoprotein</fullName>
    </recommendedName>
</protein>
<dbReference type="Proteomes" id="UP001320603">
    <property type="component" value="Chromosome"/>
</dbReference>
<evidence type="ECO:0000313" key="1">
    <source>
        <dbReference type="EMBL" id="WWV66047.1"/>
    </source>
</evidence>